<comment type="caution">
    <text evidence="2">The sequence shown here is derived from an EMBL/GenBank/DDBJ whole genome shotgun (WGS) entry which is preliminary data.</text>
</comment>
<sequence length="219" mass="25056">MVATIQELTFQQGRPLSTIQEKRSDSTASTVLITTDYPGDNLPEREIYMATMRDIDDDEPGFEFDNELENDISGDENTADAPQDEDEEQKRRRRLRNSRGNKRRRNAQERACNSHWRRNLRGDFEAAADEEFVTPMGNIYEASLLLQQIPQMDATQWIIRLDKQAAVQLDKLDPLKSVQHTHSRLERHGSSVPQGSRTVGGHPNPSNNRQVEQKVATRS</sequence>
<feature type="compositionally biased region" description="Polar residues" evidence="1">
    <location>
        <begin position="204"/>
        <end position="219"/>
    </location>
</feature>
<proteinExistence type="predicted"/>
<gene>
    <name evidence="2" type="ORF">C2845_PM11G04410</name>
</gene>
<protein>
    <submittedName>
        <fullName evidence="2">Uncharacterized protein</fullName>
    </submittedName>
</protein>
<evidence type="ECO:0000313" key="3">
    <source>
        <dbReference type="Proteomes" id="UP000275267"/>
    </source>
</evidence>
<organism evidence="2 3">
    <name type="scientific">Panicum miliaceum</name>
    <name type="common">Proso millet</name>
    <name type="synonym">Broomcorn millet</name>
    <dbReference type="NCBI Taxonomy" id="4540"/>
    <lineage>
        <taxon>Eukaryota</taxon>
        <taxon>Viridiplantae</taxon>
        <taxon>Streptophyta</taxon>
        <taxon>Embryophyta</taxon>
        <taxon>Tracheophyta</taxon>
        <taxon>Spermatophyta</taxon>
        <taxon>Magnoliopsida</taxon>
        <taxon>Liliopsida</taxon>
        <taxon>Poales</taxon>
        <taxon>Poaceae</taxon>
        <taxon>PACMAD clade</taxon>
        <taxon>Panicoideae</taxon>
        <taxon>Panicodae</taxon>
        <taxon>Paniceae</taxon>
        <taxon>Panicinae</taxon>
        <taxon>Panicum</taxon>
        <taxon>Panicum sect. Panicum</taxon>
    </lineage>
</organism>
<evidence type="ECO:0000256" key="1">
    <source>
        <dbReference type="SAM" id="MobiDB-lite"/>
    </source>
</evidence>
<feature type="compositionally biased region" description="Acidic residues" evidence="1">
    <location>
        <begin position="56"/>
        <end position="87"/>
    </location>
</feature>
<feature type="region of interest" description="Disordered" evidence="1">
    <location>
        <begin position="179"/>
        <end position="219"/>
    </location>
</feature>
<accession>A0A3L6RPJ7</accession>
<reference evidence="3" key="1">
    <citation type="journal article" date="2019" name="Nat. Commun.">
        <title>The genome of broomcorn millet.</title>
        <authorList>
            <person name="Zou C."/>
            <person name="Miki D."/>
            <person name="Li D."/>
            <person name="Tang Q."/>
            <person name="Xiao L."/>
            <person name="Rajput S."/>
            <person name="Deng P."/>
            <person name="Jia W."/>
            <person name="Huang R."/>
            <person name="Zhang M."/>
            <person name="Sun Y."/>
            <person name="Hu J."/>
            <person name="Fu X."/>
            <person name="Schnable P.S."/>
            <person name="Li F."/>
            <person name="Zhang H."/>
            <person name="Feng B."/>
            <person name="Zhu X."/>
            <person name="Liu R."/>
            <person name="Schnable J.C."/>
            <person name="Zhu J.-K."/>
            <person name="Zhang H."/>
        </authorList>
    </citation>
    <scope>NUCLEOTIDE SEQUENCE [LARGE SCALE GENOMIC DNA]</scope>
</reference>
<dbReference type="EMBL" id="PQIB02000007">
    <property type="protein sequence ID" value="RLN07766.1"/>
    <property type="molecule type" value="Genomic_DNA"/>
</dbReference>
<keyword evidence="3" id="KW-1185">Reference proteome</keyword>
<feature type="compositionally biased region" description="Basic residues" evidence="1">
    <location>
        <begin position="91"/>
        <end position="105"/>
    </location>
</feature>
<dbReference type="Proteomes" id="UP000275267">
    <property type="component" value="Unassembled WGS sequence"/>
</dbReference>
<evidence type="ECO:0000313" key="2">
    <source>
        <dbReference type="EMBL" id="RLN07766.1"/>
    </source>
</evidence>
<name>A0A3L6RPJ7_PANMI</name>
<dbReference type="AlphaFoldDB" id="A0A3L6RPJ7"/>
<feature type="region of interest" description="Disordered" evidence="1">
    <location>
        <begin position="56"/>
        <end position="112"/>
    </location>
</feature>